<organism evidence="2">
    <name type="scientific">Cuerna arida</name>
    <dbReference type="NCBI Taxonomy" id="1464854"/>
    <lineage>
        <taxon>Eukaryota</taxon>
        <taxon>Metazoa</taxon>
        <taxon>Ecdysozoa</taxon>
        <taxon>Arthropoda</taxon>
        <taxon>Hexapoda</taxon>
        <taxon>Insecta</taxon>
        <taxon>Pterygota</taxon>
        <taxon>Neoptera</taxon>
        <taxon>Paraneoptera</taxon>
        <taxon>Hemiptera</taxon>
        <taxon>Auchenorrhyncha</taxon>
        <taxon>Membracoidea</taxon>
        <taxon>Cicadellidae</taxon>
        <taxon>Cicadellinae</taxon>
        <taxon>Proconiini</taxon>
        <taxon>Cuerna</taxon>
    </lineage>
</organism>
<evidence type="ECO:0000259" key="1">
    <source>
        <dbReference type="PROSITE" id="PS50878"/>
    </source>
</evidence>
<dbReference type="EMBL" id="GECZ01007118">
    <property type="protein sequence ID" value="JAS62651.1"/>
    <property type="molecule type" value="Transcribed_RNA"/>
</dbReference>
<accession>A0A1B6GJT2</accession>
<evidence type="ECO:0000313" key="2">
    <source>
        <dbReference type="EMBL" id="JAS62651.1"/>
    </source>
</evidence>
<feature type="non-terminal residue" evidence="2">
    <location>
        <position position="128"/>
    </location>
</feature>
<sequence length="128" mass="14474">NRLFSARDRNLCSSLAALDFSHAFDAVNFDMFLAKLHYYGFDRVSSGWFRSYLIDRTQVTRVNDRLSGSALRTSGVPQGSCLGPVMFLLYTADLDRELSFCSLYSYADDTQLVLTYPPSQSVLAMQQM</sequence>
<name>A0A1B6GJT2_9HEMI</name>
<dbReference type="InterPro" id="IPR000477">
    <property type="entry name" value="RT_dom"/>
</dbReference>
<dbReference type="Pfam" id="PF00078">
    <property type="entry name" value="RVT_1"/>
    <property type="match status" value="1"/>
</dbReference>
<reference evidence="2" key="1">
    <citation type="submission" date="2015-11" db="EMBL/GenBank/DDBJ databases">
        <title>De novo transcriptome assembly of four potential Pierce s Disease insect vectors from Arizona vineyards.</title>
        <authorList>
            <person name="Tassone E.E."/>
        </authorList>
    </citation>
    <scope>NUCLEOTIDE SEQUENCE</scope>
</reference>
<gene>
    <name evidence="2" type="ORF">g.530</name>
</gene>
<feature type="non-terminal residue" evidence="2">
    <location>
        <position position="1"/>
    </location>
</feature>
<protein>
    <recommendedName>
        <fullName evidence="1">Reverse transcriptase domain-containing protein</fullName>
    </recommendedName>
</protein>
<dbReference type="PROSITE" id="PS50878">
    <property type="entry name" value="RT_POL"/>
    <property type="match status" value="1"/>
</dbReference>
<dbReference type="AlphaFoldDB" id="A0A1B6GJT2"/>
<dbReference type="PANTHER" id="PTHR33332">
    <property type="entry name" value="REVERSE TRANSCRIPTASE DOMAIN-CONTAINING PROTEIN"/>
    <property type="match status" value="1"/>
</dbReference>
<proteinExistence type="predicted"/>
<feature type="domain" description="Reverse transcriptase" evidence="1">
    <location>
        <begin position="1"/>
        <end position="128"/>
    </location>
</feature>